<dbReference type="GO" id="GO:0071949">
    <property type="term" value="F:FAD binding"/>
    <property type="evidence" value="ECO:0007669"/>
    <property type="project" value="InterPro"/>
</dbReference>
<proteinExistence type="inferred from homology"/>
<dbReference type="InterPro" id="IPR006094">
    <property type="entry name" value="Oxid_FAD_bind_N"/>
</dbReference>
<keyword evidence="7" id="KW-0408">Iron</keyword>
<dbReference type="GO" id="GO:0046872">
    <property type="term" value="F:metal ion binding"/>
    <property type="evidence" value="ECO:0007669"/>
    <property type="project" value="UniProtKB-KW"/>
</dbReference>
<organism evidence="14 15">
    <name type="scientific">Bradyrhizobium cajani</name>
    <dbReference type="NCBI Taxonomy" id="1928661"/>
    <lineage>
        <taxon>Bacteria</taxon>
        <taxon>Pseudomonadati</taxon>
        <taxon>Pseudomonadota</taxon>
        <taxon>Alphaproteobacteria</taxon>
        <taxon>Hyphomicrobiales</taxon>
        <taxon>Nitrobacteraceae</taxon>
        <taxon>Bradyrhizobium</taxon>
    </lineage>
</organism>
<keyword evidence="5" id="KW-0274">FAD</keyword>
<dbReference type="Pfam" id="PF01565">
    <property type="entry name" value="FAD_binding_4"/>
    <property type="match status" value="1"/>
</dbReference>
<evidence type="ECO:0000256" key="3">
    <source>
        <dbReference type="ARBA" id="ARBA00022630"/>
    </source>
</evidence>
<keyword evidence="4" id="KW-0479">Metal-binding</keyword>
<dbReference type="Gene3D" id="3.30.43.10">
    <property type="entry name" value="Uridine Diphospho-n-acetylenolpyruvylglucosamine Reductase, domain 2"/>
    <property type="match status" value="1"/>
</dbReference>
<dbReference type="PROSITE" id="PS00198">
    <property type="entry name" value="4FE4S_FER_1"/>
    <property type="match status" value="1"/>
</dbReference>
<dbReference type="RefSeq" id="WP_157326866.1">
    <property type="nucleotide sequence ID" value="NZ_JANADL010000002.1"/>
</dbReference>
<keyword evidence="3" id="KW-0285">Flavoprotein</keyword>
<accession>A0A844SYS6</accession>
<evidence type="ECO:0000256" key="11">
    <source>
        <dbReference type="ARBA" id="ARBA00060924"/>
    </source>
</evidence>
<evidence type="ECO:0000256" key="7">
    <source>
        <dbReference type="ARBA" id="ARBA00023004"/>
    </source>
</evidence>
<dbReference type="InterPro" id="IPR017900">
    <property type="entry name" value="4Fe4S_Fe_S_CS"/>
</dbReference>
<dbReference type="InterPro" id="IPR036318">
    <property type="entry name" value="FAD-bd_PCMH-like_sf"/>
</dbReference>
<dbReference type="InterPro" id="IPR016169">
    <property type="entry name" value="FAD-bd_PCMH_sub2"/>
</dbReference>
<evidence type="ECO:0000256" key="6">
    <source>
        <dbReference type="ARBA" id="ARBA00023002"/>
    </source>
</evidence>
<comment type="cofactor">
    <cofactor evidence="1">
        <name>FAD</name>
        <dbReference type="ChEBI" id="CHEBI:57692"/>
    </cofactor>
</comment>
<dbReference type="Gene3D" id="3.30.70.2740">
    <property type="match status" value="1"/>
</dbReference>
<dbReference type="OrthoDB" id="9811557at2"/>
<dbReference type="FunFam" id="3.30.70.2740:FF:000003">
    <property type="entry name" value="Oxidoreductase, FAD-binding, putative"/>
    <property type="match status" value="1"/>
</dbReference>
<keyword evidence="8" id="KW-0411">Iron-sulfur</keyword>
<dbReference type="GO" id="GO:0051990">
    <property type="term" value="F:(R)-2-hydroxyglutarate dehydrogenase activity"/>
    <property type="evidence" value="ECO:0007669"/>
    <property type="project" value="UniProtKB-EC"/>
</dbReference>
<dbReference type="PANTHER" id="PTHR11748">
    <property type="entry name" value="D-LACTATE DEHYDROGENASE"/>
    <property type="match status" value="1"/>
</dbReference>
<dbReference type="Gene3D" id="3.30.465.10">
    <property type="match status" value="1"/>
</dbReference>
<dbReference type="AlphaFoldDB" id="A0A844SYS6"/>
<dbReference type="EMBL" id="WQNE01000001">
    <property type="protein sequence ID" value="MVT71617.1"/>
    <property type="molecule type" value="Genomic_DNA"/>
</dbReference>
<dbReference type="InterPro" id="IPR004113">
    <property type="entry name" value="FAD-bd_oxidored_4_C"/>
</dbReference>
<comment type="catalytic activity">
    <reaction evidence="10">
        <text>(R)-2-hydroxyglutarate + A = 2-oxoglutarate + AH2</text>
        <dbReference type="Rhea" id="RHEA:38295"/>
        <dbReference type="ChEBI" id="CHEBI:13193"/>
        <dbReference type="ChEBI" id="CHEBI:15801"/>
        <dbReference type="ChEBI" id="CHEBI:16810"/>
        <dbReference type="ChEBI" id="CHEBI:17499"/>
        <dbReference type="EC" id="1.1.99.39"/>
    </reaction>
    <physiologicalReaction direction="left-to-right" evidence="10">
        <dbReference type="Rhea" id="RHEA:38296"/>
    </physiologicalReaction>
</comment>
<feature type="domain" description="FAD-binding PCMH-type" evidence="13">
    <location>
        <begin position="36"/>
        <end position="263"/>
    </location>
</feature>
<dbReference type="GO" id="GO:0008720">
    <property type="term" value="F:D-lactate dehydrogenase (NAD+) activity"/>
    <property type="evidence" value="ECO:0007669"/>
    <property type="project" value="TreeGrafter"/>
</dbReference>
<dbReference type="GO" id="GO:1903457">
    <property type="term" value="P:lactate catabolic process"/>
    <property type="evidence" value="ECO:0007669"/>
    <property type="project" value="TreeGrafter"/>
</dbReference>
<dbReference type="SUPFAM" id="SSF56176">
    <property type="entry name" value="FAD-binding/transporter-associated domain-like"/>
    <property type="match status" value="1"/>
</dbReference>
<dbReference type="EC" id="1.1.99.39" evidence="9"/>
<evidence type="ECO:0000256" key="10">
    <source>
        <dbReference type="ARBA" id="ARBA00051291"/>
    </source>
</evidence>
<evidence type="ECO:0000313" key="14">
    <source>
        <dbReference type="EMBL" id="MVT71617.1"/>
    </source>
</evidence>
<dbReference type="SUPFAM" id="SSF55103">
    <property type="entry name" value="FAD-linked oxidases, C-terminal domain"/>
    <property type="match status" value="1"/>
</dbReference>
<dbReference type="PROSITE" id="PS51387">
    <property type="entry name" value="FAD_PCMH"/>
    <property type="match status" value="1"/>
</dbReference>
<name>A0A844SYS6_9BRAD</name>
<evidence type="ECO:0000259" key="13">
    <source>
        <dbReference type="PROSITE" id="PS51387"/>
    </source>
</evidence>
<protein>
    <recommendedName>
        <fullName evidence="12">D-2-hydroxyglutarate dehydrogenase</fullName>
        <ecNumber evidence="9">1.1.99.39</ecNumber>
    </recommendedName>
</protein>
<dbReference type="InterPro" id="IPR016166">
    <property type="entry name" value="FAD-bd_PCMH"/>
</dbReference>
<evidence type="ECO:0000256" key="12">
    <source>
        <dbReference type="ARBA" id="ARBA00067680"/>
    </source>
</evidence>
<dbReference type="PANTHER" id="PTHR11748:SF119">
    <property type="entry name" value="D-2-HYDROXYGLUTARATE DEHYDROGENASE"/>
    <property type="match status" value="1"/>
</dbReference>
<dbReference type="Proteomes" id="UP000449969">
    <property type="component" value="Unassembled WGS sequence"/>
</dbReference>
<dbReference type="Pfam" id="PF13183">
    <property type="entry name" value="Fer4_8"/>
    <property type="match status" value="1"/>
</dbReference>
<dbReference type="SUPFAM" id="SSF46548">
    <property type="entry name" value="alpha-helical ferredoxin"/>
    <property type="match status" value="1"/>
</dbReference>
<dbReference type="GO" id="GO:0004458">
    <property type="term" value="F:D-lactate dehydrogenase (cytochrome) activity"/>
    <property type="evidence" value="ECO:0007669"/>
    <property type="project" value="TreeGrafter"/>
</dbReference>
<comment type="similarity">
    <text evidence="11">In the N-terminal section; belongs to the FAD-binding oxidoreductase/transferase type 4 family.</text>
</comment>
<evidence type="ECO:0000256" key="2">
    <source>
        <dbReference type="ARBA" id="ARBA00022485"/>
    </source>
</evidence>
<keyword evidence="2" id="KW-0004">4Fe-4S</keyword>
<dbReference type="InterPro" id="IPR016167">
    <property type="entry name" value="FAD-bd_PCMH_sub1"/>
</dbReference>
<evidence type="ECO:0000256" key="8">
    <source>
        <dbReference type="ARBA" id="ARBA00023014"/>
    </source>
</evidence>
<gene>
    <name evidence="14" type="ORF">GPL20_00545</name>
</gene>
<evidence type="ECO:0000256" key="1">
    <source>
        <dbReference type="ARBA" id="ARBA00001974"/>
    </source>
</evidence>
<comment type="caution">
    <text evidence="14">The sequence shown here is derived from an EMBL/GenBank/DDBJ whole genome shotgun (WGS) entry which is preliminary data.</text>
</comment>
<dbReference type="Pfam" id="PF02913">
    <property type="entry name" value="FAD-oxidase_C"/>
    <property type="match status" value="1"/>
</dbReference>
<keyword evidence="6" id="KW-0560">Oxidoreductase</keyword>
<evidence type="ECO:0000256" key="9">
    <source>
        <dbReference type="ARBA" id="ARBA00039003"/>
    </source>
</evidence>
<dbReference type="InterPro" id="IPR016164">
    <property type="entry name" value="FAD-linked_Oxase-like_C"/>
</dbReference>
<dbReference type="FunFam" id="3.30.465.10:FF:000048">
    <property type="entry name" value="FAD-binding oxidoreductase"/>
    <property type="match status" value="1"/>
</dbReference>
<sequence length="991" mass="107884">MTNASSLERRLRAEMTGDVLFDGFSRGRYATDASFYQIMPAGVVVPKTMDEALRALAIARDEGLKVTPRGGGTSQCGQTVNDGLVIDLSKHLNRILSLDVANRTCVVEPGIVLDDLNRQLKKHGLWFPVDVSTASRATIGGMAGNNSCGGRSLRYGTMRDNTLSMEASLANGTLSRFGEVSRDLSDIEASNSTRALFRDMLDLGAREADEIAARFPKVQRRVGGYNLDALVPRNAPNNMAHLLVGSEGTLAFTTRVELKLWPVIRNKALGVCHFGSFYEAMDAAQHLVKLKPIAVELVDRTMIALGRDIAMFRPIISAAIKGDPDAVLVVEFAEEDQAVNLARLKQLSELMGDLGFGWNNEKRKWGGVVEITEPALQSGIADFRAAGLNVMMSMKQEGKPVSFVEDCAVPLPHLADYTARLNEVFARHGTNGTMYAHASEGCLHVRPVLNLKLEKDVKAMRAIAEEAFALVREYKGSHSGEHGDGLVRSEFHETMFGERLVADFKEVKQRFDPDGVLNLGKIVDAPRMDDRSLFRFKPDYRVAELKTKLDWSAYPGAGGGFQGAVEMCNNNGACRKLEGGVMCPSYRATRNEKDVTRGRANTLRLAISGQLGPDALSSDEMMETLKLCVSCKACRHECPTGVDMAKMKIEVLAARAASHGLTLRDRLVGYLPRYAGLASRFAPLANLRNRSPLLRKLFERFAGISARRALPAFRNDVFAPPAEAVGPQTGREVVLFADTFNRIYERENLDAALRVLTAGGYRVHLPKSARGSRPLCCGRTFLSAGLVDEARSELDRLVAAFAPFAARGVPIVGLEPSCLLTLRDELASLRKDNDAKAVGAHALTFEEFLVREAEAGRLQLPLGTVTEKAVVHGHCHQKSFGAFKPVEQVLRLVPGLKVEIIESSCCGMAGAFGYGADTYDASIEMAELSLLPAVRSADQNTLIVADGTSCRHQIHDGAQREALHVARVLAMSLDRTGTDSTSLAEKETSHG</sequence>
<evidence type="ECO:0000256" key="5">
    <source>
        <dbReference type="ARBA" id="ARBA00022827"/>
    </source>
</evidence>
<evidence type="ECO:0000313" key="15">
    <source>
        <dbReference type="Proteomes" id="UP000449969"/>
    </source>
</evidence>
<keyword evidence="15" id="KW-1185">Reference proteome</keyword>
<dbReference type="GO" id="GO:0051539">
    <property type="term" value="F:4 iron, 4 sulfur cluster binding"/>
    <property type="evidence" value="ECO:0007669"/>
    <property type="project" value="UniProtKB-KW"/>
</dbReference>
<evidence type="ECO:0000256" key="4">
    <source>
        <dbReference type="ARBA" id="ARBA00022723"/>
    </source>
</evidence>
<reference evidence="14 15" key="1">
    <citation type="submission" date="2019-12" db="EMBL/GenBank/DDBJ databases">
        <title>Draft genome sequences Bradyrhizobium cajani AMBPC1010, Bradyrhizobium pachyrhizi AMBPC1040 and Bradyrhizobium yuanmingense ALSPC3051, three plant growth promoting strains isolated from nodules of Cajanus cajan L. in Dominican Republic.</title>
        <authorList>
            <person name="Flores-Felix J.D."/>
            <person name="Araujo J."/>
            <person name="Diaz-Alcantara C."/>
            <person name="Gonzalez-Andres F."/>
            <person name="Velazquez E."/>
        </authorList>
    </citation>
    <scope>NUCLEOTIDE SEQUENCE [LARGE SCALE GENOMIC DNA]</scope>
    <source>
        <strain evidence="14 15">1010</strain>
    </source>
</reference>
<dbReference type="InterPro" id="IPR017896">
    <property type="entry name" value="4Fe4S_Fe-S-bd"/>
</dbReference>